<keyword evidence="3" id="KW-1185">Reference proteome</keyword>
<organism evidence="2 3">
    <name type="scientific">Cloacibacillus evryensis</name>
    <dbReference type="NCBI Taxonomy" id="508460"/>
    <lineage>
        <taxon>Bacteria</taxon>
        <taxon>Thermotogati</taxon>
        <taxon>Synergistota</taxon>
        <taxon>Synergistia</taxon>
        <taxon>Synergistales</taxon>
        <taxon>Synergistaceae</taxon>
        <taxon>Cloacibacillus</taxon>
    </lineage>
</organism>
<dbReference type="GO" id="GO:0006779">
    <property type="term" value="P:porphyrin-containing compound biosynthetic process"/>
    <property type="evidence" value="ECO:0007669"/>
    <property type="project" value="InterPro"/>
</dbReference>
<dbReference type="Gene3D" id="3.20.20.210">
    <property type="match status" value="1"/>
</dbReference>
<proteinExistence type="predicted"/>
<dbReference type="InterPro" id="IPR038071">
    <property type="entry name" value="UROD/MetE-like_sf"/>
</dbReference>
<evidence type="ECO:0000313" key="3">
    <source>
        <dbReference type="Proteomes" id="UP001205919"/>
    </source>
</evidence>
<dbReference type="GO" id="GO:0004853">
    <property type="term" value="F:uroporphyrinogen decarboxylase activity"/>
    <property type="evidence" value="ECO:0007669"/>
    <property type="project" value="InterPro"/>
</dbReference>
<dbReference type="Proteomes" id="UP001205919">
    <property type="component" value="Unassembled WGS sequence"/>
</dbReference>
<sequence length="340" mass="36203">MTPAERLYAAAHLAAVDRPPCVCPGGMMNMIVSDIMRETGCTWPESHLDPAKMASLTRALCQNGGFENYGVPFCMTVEAEALGADVDMGDGEVEPHVVRSPLSSALEADRLRPFDPDKGRPAVVLEAIHLLKAAGDGVPVVGNLTGPISVAGTLVDMSSLLMEFRKRPEACHRLLGIISDALIAFGRAQVKAGADVICIAEPSGTGEILGGKRFQEYAVTYINRVLDAVPAPTKIVHICGRLRSVYHLLDSLHCDAFSFDAMVGAHEVKPYLTGKAVMGNVSTHALGVMPREKVKQLTAAAYKQGMDILAPACGLPLTTPLANIKAMAETARELTERPHA</sequence>
<dbReference type="NCBIfam" id="NF004889">
    <property type="entry name" value="PRK06252.1"/>
    <property type="match status" value="1"/>
</dbReference>
<dbReference type="GO" id="GO:0008168">
    <property type="term" value="F:methyltransferase activity"/>
    <property type="evidence" value="ECO:0007669"/>
    <property type="project" value="UniProtKB-KW"/>
</dbReference>
<name>A0AAW5K7V1_9BACT</name>
<feature type="domain" description="Uroporphyrinogen decarboxylase (URO-D)" evidence="1">
    <location>
        <begin position="2"/>
        <end position="333"/>
    </location>
</feature>
<gene>
    <name evidence="2" type="ORF">NE630_09230</name>
</gene>
<dbReference type="AlphaFoldDB" id="A0AAW5K7V1"/>
<dbReference type="InterPro" id="IPR052024">
    <property type="entry name" value="Methanogen_methyltrans"/>
</dbReference>
<comment type="caution">
    <text evidence="2">The sequence shown here is derived from an EMBL/GenBank/DDBJ whole genome shotgun (WGS) entry which is preliminary data.</text>
</comment>
<dbReference type="GO" id="GO:0032259">
    <property type="term" value="P:methylation"/>
    <property type="evidence" value="ECO:0007669"/>
    <property type="project" value="UniProtKB-KW"/>
</dbReference>
<reference evidence="2 3" key="1">
    <citation type="submission" date="2022-06" db="EMBL/GenBank/DDBJ databases">
        <title>Isolation of gut microbiota from human fecal samples.</title>
        <authorList>
            <person name="Pamer E.G."/>
            <person name="Barat B."/>
            <person name="Waligurski E."/>
            <person name="Medina S."/>
            <person name="Paddock L."/>
            <person name="Mostad J."/>
        </authorList>
    </citation>
    <scope>NUCLEOTIDE SEQUENCE [LARGE SCALE GENOMIC DNA]</scope>
    <source>
        <strain evidence="2 3">DFI.9.90</strain>
    </source>
</reference>
<keyword evidence="2" id="KW-0808">Transferase</keyword>
<dbReference type="InterPro" id="IPR000257">
    <property type="entry name" value="Uroporphyrinogen_deCOase"/>
</dbReference>
<protein>
    <submittedName>
        <fullName evidence="2">Methylcobamide--CoM methyltransferase</fullName>
    </submittedName>
</protein>
<dbReference type="RefSeq" id="WP_008708682.1">
    <property type="nucleotide sequence ID" value="NZ_CABKQM010000002.1"/>
</dbReference>
<evidence type="ECO:0000259" key="1">
    <source>
        <dbReference type="Pfam" id="PF01208"/>
    </source>
</evidence>
<keyword evidence="2" id="KW-0489">Methyltransferase</keyword>
<dbReference type="PANTHER" id="PTHR47099">
    <property type="entry name" value="METHYLCOBAMIDE:COM METHYLTRANSFERASE MTBA"/>
    <property type="match status" value="1"/>
</dbReference>
<evidence type="ECO:0000313" key="2">
    <source>
        <dbReference type="EMBL" id="MCQ4814608.1"/>
    </source>
</evidence>
<dbReference type="Pfam" id="PF01208">
    <property type="entry name" value="URO-D"/>
    <property type="match status" value="1"/>
</dbReference>
<accession>A0AAW5K7V1</accession>
<dbReference type="SUPFAM" id="SSF51726">
    <property type="entry name" value="UROD/MetE-like"/>
    <property type="match status" value="1"/>
</dbReference>
<dbReference type="PANTHER" id="PTHR47099:SF1">
    <property type="entry name" value="METHYLCOBAMIDE:COM METHYLTRANSFERASE MTBA"/>
    <property type="match status" value="1"/>
</dbReference>
<dbReference type="EMBL" id="JANFYT010000017">
    <property type="protein sequence ID" value="MCQ4814608.1"/>
    <property type="molecule type" value="Genomic_DNA"/>
</dbReference>